<dbReference type="AlphaFoldDB" id="A0A4E0RCD9"/>
<organism evidence="2 3">
    <name type="scientific">Fasciola hepatica</name>
    <name type="common">Liver fluke</name>
    <dbReference type="NCBI Taxonomy" id="6192"/>
    <lineage>
        <taxon>Eukaryota</taxon>
        <taxon>Metazoa</taxon>
        <taxon>Spiralia</taxon>
        <taxon>Lophotrochozoa</taxon>
        <taxon>Platyhelminthes</taxon>
        <taxon>Trematoda</taxon>
        <taxon>Digenea</taxon>
        <taxon>Plagiorchiida</taxon>
        <taxon>Echinostomata</taxon>
        <taxon>Echinostomatoidea</taxon>
        <taxon>Fasciolidae</taxon>
        <taxon>Fasciola</taxon>
    </lineage>
</organism>
<protein>
    <submittedName>
        <fullName evidence="2">Uncharacterized protein</fullName>
    </submittedName>
</protein>
<comment type="caution">
    <text evidence="2">The sequence shown here is derived from an EMBL/GenBank/DDBJ whole genome shotgun (WGS) entry which is preliminary data.</text>
</comment>
<name>A0A4E0RCD9_FASHE</name>
<evidence type="ECO:0000313" key="3">
    <source>
        <dbReference type="Proteomes" id="UP000230066"/>
    </source>
</evidence>
<keyword evidence="3" id="KW-1185">Reference proteome</keyword>
<feature type="region of interest" description="Disordered" evidence="1">
    <location>
        <begin position="37"/>
        <end position="70"/>
    </location>
</feature>
<dbReference type="Proteomes" id="UP000230066">
    <property type="component" value="Unassembled WGS sequence"/>
</dbReference>
<sequence length="219" mass="24821">MELRQRLTRWQNRMRNFRWGRRNKQLLTGPLTEAEVDISGTRSQDNGRGLLAKKSRKSTETSTDQRNTDVGGLKYPIRWIHPSGNSERLVDSDGIASLSMLPDTTENGSSLSVLNANGPKPPRYAKLTSITSGDLSNQPKSVGQHHKKKLMPERWNELTKAWRGSKRLKVSNTTRLKSGGDAVLHEEEEEYRRDELHTYAFDNAALDLQNPIPESSEQL</sequence>
<evidence type="ECO:0000313" key="2">
    <source>
        <dbReference type="EMBL" id="THD24011.1"/>
    </source>
</evidence>
<reference evidence="2" key="1">
    <citation type="submission" date="2019-03" db="EMBL/GenBank/DDBJ databases">
        <title>Improved annotation for the trematode Fasciola hepatica.</title>
        <authorList>
            <person name="Choi Y.-J."/>
            <person name="Martin J."/>
            <person name="Mitreva M."/>
        </authorList>
    </citation>
    <scope>NUCLEOTIDE SEQUENCE [LARGE SCALE GENOMIC DNA]</scope>
</reference>
<proteinExistence type="predicted"/>
<gene>
    <name evidence="2" type="ORF">D915_005304</name>
</gene>
<dbReference type="EMBL" id="JXXN02001820">
    <property type="protein sequence ID" value="THD24011.1"/>
    <property type="molecule type" value="Genomic_DNA"/>
</dbReference>
<evidence type="ECO:0000256" key="1">
    <source>
        <dbReference type="SAM" id="MobiDB-lite"/>
    </source>
</evidence>
<accession>A0A4E0RCD9</accession>